<evidence type="ECO:0008006" key="3">
    <source>
        <dbReference type="Google" id="ProtNLM"/>
    </source>
</evidence>
<dbReference type="EMBL" id="JABCKI010005741">
    <property type="protein sequence ID" value="KAG5638859.1"/>
    <property type="molecule type" value="Genomic_DNA"/>
</dbReference>
<dbReference type="PANTHER" id="PTHR10556">
    <property type="entry name" value="3-OXO-5-ALPHA-STEROID 4-DEHYDROGENASE"/>
    <property type="match status" value="1"/>
</dbReference>
<keyword evidence="2" id="KW-1185">Reference proteome</keyword>
<comment type="caution">
    <text evidence="1">The sequence shown here is derived from an EMBL/GenBank/DDBJ whole genome shotgun (WGS) entry which is preliminary data.</text>
</comment>
<accession>A0A9P7FV28</accession>
<dbReference type="AlphaFoldDB" id="A0A9P7FV28"/>
<dbReference type="PROSITE" id="PS50244">
    <property type="entry name" value="S5A_REDUCTASE"/>
    <property type="match status" value="1"/>
</dbReference>
<dbReference type="InterPro" id="IPR039357">
    <property type="entry name" value="SRD5A/TECR"/>
</dbReference>
<evidence type="ECO:0000313" key="1">
    <source>
        <dbReference type="EMBL" id="KAG5638859.1"/>
    </source>
</evidence>
<organism evidence="1 2">
    <name type="scientific">Sphagnurus paluster</name>
    <dbReference type="NCBI Taxonomy" id="117069"/>
    <lineage>
        <taxon>Eukaryota</taxon>
        <taxon>Fungi</taxon>
        <taxon>Dikarya</taxon>
        <taxon>Basidiomycota</taxon>
        <taxon>Agaricomycotina</taxon>
        <taxon>Agaricomycetes</taxon>
        <taxon>Agaricomycetidae</taxon>
        <taxon>Agaricales</taxon>
        <taxon>Tricholomatineae</taxon>
        <taxon>Lyophyllaceae</taxon>
        <taxon>Sphagnurus</taxon>
    </lineage>
</organism>
<dbReference type="Proteomes" id="UP000717328">
    <property type="component" value="Unassembled WGS sequence"/>
</dbReference>
<sequence length="182" mass="20524">MLGAYLTSPFARIYLTAPYTFRRNSFYLGAALWALGITSRIWHNEMLHHAQRTAALGKAKKDDDTRNLDARVRDALPRCGLHVCVSHPQFLCEWTEWFGFALAAAPRPPFLLASARWLCNARNVLTLVRNPAYLFAPNLAPSYIVLFVEVVVMLPYAWRRHQSLKTGVAAGKPPFAVVPFVL</sequence>
<dbReference type="GO" id="GO:0016491">
    <property type="term" value="F:oxidoreductase activity"/>
    <property type="evidence" value="ECO:0007669"/>
    <property type="project" value="TreeGrafter"/>
</dbReference>
<gene>
    <name evidence="1" type="ORF">H0H81_009410</name>
</gene>
<reference evidence="1" key="1">
    <citation type="submission" date="2021-02" db="EMBL/GenBank/DDBJ databases">
        <authorList>
            <person name="Nieuwenhuis M."/>
            <person name="Van De Peppel L.J.J."/>
        </authorList>
    </citation>
    <scope>NUCLEOTIDE SEQUENCE</scope>
    <source>
        <strain evidence="1">D49</strain>
    </source>
</reference>
<dbReference type="PANTHER" id="PTHR10556:SF43">
    <property type="entry name" value="STEROID 5-ALPHA-REDUCTASE DET2"/>
    <property type="match status" value="1"/>
</dbReference>
<reference evidence="1" key="2">
    <citation type="submission" date="2021-10" db="EMBL/GenBank/DDBJ databases">
        <title>Phylogenomics reveals ancestral predisposition of the termite-cultivated fungus Termitomyces towards a domesticated lifestyle.</title>
        <authorList>
            <person name="Auxier B."/>
            <person name="Grum-Grzhimaylo A."/>
            <person name="Cardenas M.E."/>
            <person name="Lodge J.D."/>
            <person name="Laessoe T."/>
            <person name="Pedersen O."/>
            <person name="Smith M.E."/>
            <person name="Kuyper T.W."/>
            <person name="Franco-Molano E.A."/>
            <person name="Baroni T.J."/>
            <person name="Aanen D.K."/>
        </authorList>
    </citation>
    <scope>NUCLEOTIDE SEQUENCE</scope>
    <source>
        <strain evidence="1">D49</strain>
    </source>
</reference>
<protein>
    <recommendedName>
        <fullName evidence="3">Steroid 5-alpha reductase C-terminal domain-containing protein</fullName>
    </recommendedName>
</protein>
<name>A0A9P7FV28_9AGAR</name>
<evidence type="ECO:0000313" key="2">
    <source>
        <dbReference type="Proteomes" id="UP000717328"/>
    </source>
</evidence>
<proteinExistence type="predicted"/>